<dbReference type="CDD" id="cd06174">
    <property type="entry name" value="MFS"/>
    <property type="match status" value="1"/>
</dbReference>
<protein>
    <submittedName>
        <fullName evidence="7">MFS transporter permease</fullName>
    </submittedName>
</protein>
<dbReference type="InterPro" id="IPR036259">
    <property type="entry name" value="MFS_trans_sf"/>
</dbReference>
<feature type="transmembrane region" description="Helical" evidence="5">
    <location>
        <begin position="79"/>
        <end position="96"/>
    </location>
</feature>
<dbReference type="KEGG" id="ccjz:ccrud_09795"/>
<dbReference type="InterPro" id="IPR011701">
    <property type="entry name" value="MFS"/>
</dbReference>
<evidence type="ECO:0000259" key="6">
    <source>
        <dbReference type="PROSITE" id="PS50850"/>
    </source>
</evidence>
<feature type="domain" description="Major facilitator superfamily (MFS) profile" evidence="6">
    <location>
        <begin position="12"/>
        <end position="413"/>
    </location>
</feature>
<feature type="transmembrane region" description="Helical" evidence="5">
    <location>
        <begin position="46"/>
        <end position="67"/>
    </location>
</feature>
<gene>
    <name evidence="7" type="ORF">ccrud_09795</name>
</gene>
<dbReference type="Proteomes" id="UP000076929">
    <property type="component" value="Chromosome"/>
</dbReference>
<dbReference type="PANTHER" id="PTHR11662">
    <property type="entry name" value="SOLUTE CARRIER FAMILY 17"/>
    <property type="match status" value="1"/>
</dbReference>
<dbReference type="EMBL" id="CP015622">
    <property type="protein sequence ID" value="ANE04462.1"/>
    <property type="molecule type" value="Genomic_DNA"/>
</dbReference>
<evidence type="ECO:0000256" key="2">
    <source>
        <dbReference type="ARBA" id="ARBA00022692"/>
    </source>
</evidence>
<feature type="transmembrane region" description="Helical" evidence="5">
    <location>
        <begin position="102"/>
        <end position="125"/>
    </location>
</feature>
<feature type="transmembrane region" description="Helical" evidence="5">
    <location>
        <begin position="165"/>
        <end position="187"/>
    </location>
</feature>
<dbReference type="GO" id="GO:0022857">
    <property type="term" value="F:transmembrane transporter activity"/>
    <property type="evidence" value="ECO:0007669"/>
    <property type="project" value="InterPro"/>
</dbReference>
<evidence type="ECO:0000256" key="3">
    <source>
        <dbReference type="ARBA" id="ARBA00022989"/>
    </source>
</evidence>
<sequence length="416" mass="44568">MGVEKVSGKAVVVWLAAMCVYIVAIAGRTSFGVAGVHAIDHFGIDASRLAVFTSVQVGVYALAQIPMGMLVDRFGARKLLLTGALIMAAGQLILAFTDSYSIAIFARVLIGVGDSSAFLSVMRILPMWFPLAWTPVLQQLTGAFGFVGQFFSAVPFLYMLNASGWTLSFASLGAAGIIVAVAAALLVRDVPADGEPVRRGEASISIAFRLKSVLTSLYCWQGVFNHWVSMGPVMVFLLLWGTPMLTLGLEMNNAEVGTVLTIFGIATVITSPLTGIVSARLGVRRSIIGFIAPMVQAALWLILFAFADQIARPLVFVSAVLFAISFSSPVANFGFDTIREKLDRRIMVAGTGMANMGAYICAMLATQLIGFLLDWNAQGHAYTWSDFQVAWLGLAVVWLAGMIGLAICFKLQRSRA</sequence>
<feature type="transmembrane region" description="Helical" evidence="5">
    <location>
        <begin position="286"/>
        <end position="307"/>
    </location>
</feature>
<feature type="transmembrane region" description="Helical" evidence="5">
    <location>
        <begin position="12"/>
        <end position="34"/>
    </location>
</feature>
<dbReference type="RefSeq" id="WP_066566858.1">
    <property type="nucleotide sequence ID" value="NZ_CP015622.1"/>
</dbReference>
<evidence type="ECO:0000313" key="8">
    <source>
        <dbReference type="Proteomes" id="UP000076929"/>
    </source>
</evidence>
<evidence type="ECO:0000313" key="7">
    <source>
        <dbReference type="EMBL" id="ANE04462.1"/>
    </source>
</evidence>
<feature type="transmembrane region" description="Helical" evidence="5">
    <location>
        <begin position="313"/>
        <end position="335"/>
    </location>
</feature>
<keyword evidence="8" id="KW-1185">Reference proteome</keyword>
<keyword evidence="2 5" id="KW-0812">Transmembrane</keyword>
<proteinExistence type="predicted"/>
<evidence type="ECO:0000256" key="1">
    <source>
        <dbReference type="ARBA" id="ARBA00004651"/>
    </source>
</evidence>
<feature type="transmembrane region" description="Helical" evidence="5">
    <location>
        <begin position="356"/>
        <end position="377"/>
    </location>
</feature>
<dbReference type="AlphaFoldDB" id="A0A172QUT6"/>
<organism evidence="7 8">
    <name type="scientific">Corynebacterium crudilactis</name>
    <dbReference type="NCBI Taxonomy" id="1652495"/>
    <lineage>
        <taxon>Bacteria</taxon>
        <taxon>Bacillati</taxon>
        <taxon>Actinomycetota</taxon>
        <taxon>Actinomycetes</taxon>
        <taxon>Mycobacteriales</taxon>
        <taxon>Corynebacteriaceae</taxon>
        <taxon>Corynebacterium</taxon>
    </lineage>
</organism>
<dbReference type="InterPro" id="IPR020846">
    <property type="entry name" value="MFS_dom"/>
</dbReference>
<feature type="transmembrane region" description="Helical" evidence="5">
    <location>
        <begin position="217"/>
        <end position="240"/>
    </location>
</feature>
<dbReference type="PANTHER" id="PTHR11662:SF399">
    <property type="entry name" value="FI19708P1-RELATED"/>
    <property type="match status" value="1"/>
</dbReference>
<dbReference type="Pfam" id="PF07690">
    <property type="entry name" value="MFS_1"/>
    <property type="match status" value="1"/>
</dbReference>
<name>A0A172QUT6_9CORY</name>
<keyword evidence="3 5" id="KW-1133">Transmembrane helix</keyword>
<feature type="transmembrane region" description="Helical" evidence="5">
    <location>
        <begin position="137"/>
        <end position="159"/>
    </location>
</feature>
<keyword evidence="4 5" id="KW-0472">Membrane</keyword>
<feature type="transmembrane region" description="Helical" evidence="5">
    <location>
        <begin position="389"/>
        <end position="409"/>
    </location>
</feature>
<dbReference type="OrthoDB" id="4332123at2"/>
<dbReference type="PROSITE" id="PS50850">
    <property type="entry name" value="MFS"/>
    <property type="match status" value="1"/>
</dbReference>
<feature type="transmembrane region" description="Helical" evidence="5">
    <location>
        <begin position="260"/>
        <end position="279"/>
    </location>
</feature>
<dbReference type="InterPro" id="IPR050382">
    <property type="entry name" value="MFS_Na/Anion_cotransporter"/>
</dbReference>
<evidence type="ECO:0000256" key="4">
    <source>
        <dbReference type="ARBA" id="ARBA00023136"/>
    </source>
</evidence>
<comment type="subcellular location">
    <subcellularLocation>
        <location evidence="1">Cell membrane</location>
        <topology evidence="1">Multi-pass membrane protein</topology>
    </subcellularLocation>
</comment>
<dbReference type="GO" id="GO:0005886">
    <property type="term" value="C:plasma membrane"/>
    <property type="evidence" value="ECO:0007669"/>
    <property type="project" value="UniProtKB-SubCell"/>
</dbReference>
<evidence type="ECO:0000256" key="5">
    <source>
        <dbReference type="SAM" id="Phobius"/>
    </source>
</evidence>
<dbReference type="SUPFAM" id="SSF103473">
    <property type="entry name" value="MFS general substrate transporter"/>
    <property type="match status" value="1"/>
</dbReference>
<accession>A0A172QUT6</accession>
<dbReference type="Gene3D" id="1.20.1250.20">
    <property type="entry name" value="MFS general substrate transporter like domains"/>
    <property type="match status" value="2"/>
</dbReference>
<reference evidence="7 8" key="1">
    <citation type="submission" date="2016-05" db="EMBL/GenBank/DDBJ databases">
        <title>Complete genome sequence of Corynebacterium crudilactis, a new Corynebacterium species isolated from raw cow's milk.</title>
        <authorList>
            <person name="Christian R."/>
            <person name="Zimmermann J."/>
            <person name="Lipski A."/>
            <person name="Kalinowski J."/>
        </authorList>
    </citation>
    <scope>NUCLEOTIDE SEQUENCE [LARGE SCALE GENOMIC DNA]</scope>
    <source>
        <strain evidence="7 8">JZ16</strain>
    </source>
</reference>
<dbReference type="STRING" id="1652495.ccrud_09795"/>